<evidence type="ECO:0000313" key="4">
    <source>
        <dbReference type="Proteomes" id="UP000070433"/>
    </source>
</evidence>
<dbReference type="EMBL" id="CP010951">
    <property type="protein sequence ID" value="AMO25307.1"/>
    <property type="molecule type" value="Genomic_DNA"/>
</dbReference>
<evidence type="ECO:0000313" key="3">
    <source>
        <dbReference type="EMBL" id="AMO25307.1"/>
    </source>
</evidence>
<evidence type="ECO:0000256" key="1">
    <source>
        <dbReference type="ARBA" id="ARBA00007689"/>
    </source>
</evidence>
<dbReference type="PANTHER" id="PTHR35174">
    <property type="entry name" value="BLL7171 PROTEIN-RELATED"/>
    <property type="match status" value="1"/>
</dbReference>
<protein>
    <recommendedName>
        <fullName evidence="2">YCII-related domain-containing protein</fullName>
    </recommendedName>
</protein>
<dbReference type="Pfam" id="PF03795">
    <property type="entry name" value="YCII"/>
    <property type="match status" value="1"/>
</dbReference>
<dbReference type="RefSeq" id="WP_061503718.1">
    <property type="nucleotide sequence ID" value="NZ_CP010951.1"/>
</dbReference>
<dbReference type="Gene3D" id="3.30.70.1060">
    <property type="entry name" value="Dimeric alpha+beta barrel"/>
    <property type="match status" value="1"/>
</dbReference>
<sequence length="119" mass="12813">MQFVLLIYQGTTPLPGTDRWNALPEEEQRRVYAEYGQLNKAPGVTPGLPLGLPKDAKTVRATNGSAQVSDGPYVDERGAVGGYFLLEADDLTAAVKLASRIPAARLGGAIEVRPVAQYW</sequence>
<dbReference type="OrthoDB" id="9807535at2"/>
<organism evidence="3 4">
    <name type="scientific">Ramlibacter tataouinensis</name>
    <dbReference type="NCBI Taxonomy" id="94132"/>
    <lineage>
        <taxon>Bacteria</taxon>
        <taxon>Pseudomonadati</taxon>
        <taxon>Pseudomonadota</taxon>
        <taxon>Betaproteobacteria</taxon>
        <taxon>Burkholderiales</taxon>
        <taxon>Comamonadaceae</taxon>
        <taxon>Ramlibacter</taxon>
    </lineage>
</organism>
<reference evidence="3 4" key="1">
    <citation type="journal article" date="2014" name="Int. J. Syst. Evol. Microbiol.">
        <title>Ramlibacter solisilvae sp. nov., isolated from forest soil, and emended description of the genus Ramlibacter.</title>
        <authorList>
            <person name="Lee H.J."/>
            <person name="Lee S.H."/>
            <person name="Lee S.S."/>
            <person name="Lee J.S."/>
            <person name="Kim Y."/>
            <person name="Kim S.C."/>
            <person name="Jeon C.O."/>
        </authorList>
    </citation>
    <scope>NUCLEOTIDE SEQUENCE [LARGE SCALE GENOMIC DNA]</scope>
    <source>
        <strain evidence="3 4">5-10</strain>
    </source>
</reference>
<dbReference type="AlphaFoldDB" id="A0A127JZB3"/>
<accession>A0A127JZB3</accession>
<dbReference type="PANTHER" id="PTHR35174:SF3">
    <property type="entry name" value="BLL7171 PROTEIN"/>
    <property type="match status" value="1"/>
</dbReference>
<feature type="domain" description="YCII-related" evidence="2">
    <location>
        <begin position="47"/>
        <end position="116"/>
    </location>
</feature>
<dbReference type="Proteomes" id="UP000070433">
    <property type="component" value="Chromosome"/>
</dbReference>
<evidence type="ECO:0000259" key="2">
    <source>
        <dbReference type="Pfam" id="PF03795"/>
    </source>
</evidence>
<dbReference type="InterPro" id="IPR011008">
    <property type="entry name" value="Dimeric_a/b-barrel"/>
</dbReference>
<dbReference type="InterPro" id="IPR005545">
    <property type="entry name" value="YCII"/>
</dbReference>
<keyword evidence="4" id="KW-1185">Reference proteome</keyword>
<comment type="similarity">
    <text evidence="1">Belongs to the YciI family.</text>
</comment>
<proteinExistence type="inferred from homology"/>
<gene>
    <name evidence="3" type="ORF">UC35_07090</name>
</gene>
<dbReference type="SUPFAM" id="SSF54909">
    <property type="entry name" value="Dimeric alpha+beta barrel"/>
    <property type="match status" value="1"/>
</dbReference>
<name>A0A127JZB3_9BURK</name>